<dbReference type="KEGG" id="seme:MIZ01_1587"/>
<dbReference type="AlphaFoldDB" id="A0AAN1XAA6"/>
<proteinExistence type="predicted"/>
<dbReference type="EMBL" id="AP023423">
    <property type="protein sequence ID" value="BCK87791.1"/>
    <property type="molecule type" value="Genomic_DNA"/>
</dbReference>
<dbReference type="Proteomes" id="UP001320326">
    <property type="component" value="Chromosome"/>
</dbReference>
<keyword evidence="2" id="KW-1185">Reference proteome</keyword>
<organism evidence="1 2">
    <name type="scientific">Sideroxyarcus emersonii</name>
    <dbReference type="NCBI Taxonomy" id="2764705"/>
    <lineage>
        <taxon>Bacteria</taxon>
        <taxon>Pseudomonadati</taxon>
        <taxon>Pseudomonadota</taxon>
        <taxon>Betaproteobacteria</taxon>
        <taxon>Nitrosomonadales</taxon>
        <taxon>Gallionellaceae</taxon>
        <taxon>Sideroxyarcus</taxon>
    </lineage>
</organism>
<gene>
    <name evidence="1" type="ORF">MIZ01_1587</name>
</gene>
<evidence type="ECO:0000313" key="1">
    <source>
        <dbReference type="EMBL" id="BCK87791.1"/>
    </source>
</evidence>
<reference evidence="1 2" key="1">
    <citation type="journal article" date="2022" name="Int. J. Syst. Evol. Microbiol.">
        <title>&lt;i&gt;Sideroxyarcus emersonii&lt;/i&gt; gen. nov. sp. nov., a neutrophilic, microaerobic iron- and thiosulfate-oxidizing bacterium isolated from iron-rich wetland sediment.</title>
        <authorList>
            <person name="Kato S."/>
            <person name="Itoh T."/>
            <person name="Iino T."/>
            <person name="Ohkuma M."/>
        </authorList>
    </citation>
    <scope>NUCLEOTIDE SEQUENCE [LARGE SCALE GENOMIC DNA]</scope>
    <source>
        <strain evidence="1 2">MIZ01</strain>
    </source>
</reference>
<name>A0AAN1XAA6_9PROT</name>
<sequence>MSIEKLLKQKEELEAKIKAHQRVQKLKLLARV</sequence>
<protein>
    <submittedName>
        <fullName evidence="1">Uncharacterized protein</fullName>
    </submittedName>
</protein>
<accession>A0AAN1XAA6</accession>
<evidence type="ECO:0000313" key="2">
    <source>
        <dbReference type="Proteomes" id="UP001320326"/>
    </source>
</evidence>